<feature type="compositionally biased region" description="Low complexity" evidence="1">
    <location>
        <begin position="16"/>
        <end position="27"/>
    </location>
</feature>
<evidence type="ECO:0000313" key="2">
    <source>
        <dbReference type="EMBL" id="PNT67526.1"/>
    </source>
</evidence>
<gene>
    <name evidence="3" type="primary">LOC104583669</name>
    <name evidence="2" type="ORF">BRADI_3g28540v3</name>
</gene>
<evidence type="ECO:0000256" key="1">
    <source>
        <dbReference type="SAM" id="MobiDB-lite"/>
    </source>
</evidence>
<dbReference type="RefSeq" id="XP_010234807.1">
    <property type="nucleotide sequence ID" value="XM_010236505.3"/>
</dbReference>
<dbReference type="AlphaFoldDB" id="A0A2K2CZS3"/>
<feature type="region of interest" description="Disordered" evidence="1">
    <location>
        <begin position="1"/>
        <end position="27"/>
    </location>
</feature>
<dbReference type="STRING" id="15368.A0A2K2CZS3"/>
<dbReference type="Gramene" id="PNT67526">
    <property type="protein sequence ID" value="PNT67526"/>
    <property type="gene ID" value="BRADI_3g28540v3"/>
</dbReference>
<dbReference type="KEGG" id="bdi:104583669"/>
<keyword evidence="4" id="KW-1185">Reference proteome</keyword>
<evidence type="ECO:0000313" key="3">
    <source>
        <dbReference type="EnsemblPlants" id="PNT67526"/>
    </source>
</evidence>
<name>A0A2K2CZS3_BRADI</name>
<sequence length="106" mass="10911">MEVPRGPWRKRKGKDAAGAGPAVPAADAGDRNRLLAGYLAHEFLARGTVRGERRAAGGPGTGSEAGQEQAFVRYEALAALVQHGGARVPGVVNPAQLAAWAAATTR</sequence>
<dbReference type="OrthoDB" id="687843at2759"/>
<dbReference type="GeneID" id="104583669"/>
<dbReference type="PANTHER" id="PTHR34657:SF7">
    <property type="entry name" value="OS10G0472501 PROTEIN"/>
    <property type="match status" value="1"/>
</dbReference>
<dbReference type="Proteomes" id="UP000008810">
    <property type="component" value="Chromosome 3"/>
</dbReference>
<evidence type="ECO:0000313" key="4">
    <source>
        <dbReference type="Proteomes" id="UP000008810"/>
    </source>
</evidence>
<organism evidence="2">
    <name type="scientific">Brachypodium distachyon</name>
    <name type="common">Purple false brome</name>
    <name type="synonym">Trachynia distachya</name>
    <dbReference type="NCBI Taxonomy" id="15368"/>
    <lineage>
        <taxon>Eukaryota</taxon>
        <taxon>Viridiplantae</taxon>
        <taxon>Streptophyta</taxon>
        <taxon>Embryophyta</taxon>
        <taxon>Tracheophyta</taxon>
        <taxon>Spermatophyta</taxon>
        <taxon>Magnoliopsida</taxon>
        <taxon>Liliopsida</taxon>
        <taxon>Poales</taxon>
        <taxon>Poaceae</taxon>
        <taxon>BOP clade</taxon>
        <taxon>Pooideae</taxon>
        <taxon>Stipodae</taxon>
        <taxon>Brachypodieae</taxon>
        <taxon>Brachypodium</taxon>
    </lineage>
</organism>
<dbReference type="PANTHER" id="PTHR34657">
    <property type="entry name" value="EMBRYO SAC DEVELOPMENT ARREST 6"/>
    <property type="match status" value="1"/>
</dbReference>
<proteinExistence type="predicted"/>
<dbReference type="EMBL" id="CM000882">
    <property type="protein sequence ID" value="PNT67526.1"/>
    <property type="molecule type" value="Genomic_DNA"/>
</dbReference>
<protein>
    <submittedName>
        <fullName evidence="2 3">Uncharacterized protein</fullName>
    </submittedName>
</protein>
<accession>A0A2K2CZS3</accession>
<reference evidence="2" key="2">
    <citation type="submission" date="2017-06" db="EMBL/GenBank/DDBJ databases">
        <title>WGS assembly of Brachypodium distachyon.</title>
        <authorList>
            <consortium name="The International Brachypodium Initiative"/>
            <person name="Lucas S."/>
            <person name="Harmon-Smith M."/>
            <person name="Lail K."/>
            <person name="Tice H."/>
            <person name="Grimwood J."/>
            <person name="Bruce D."/>
            <person name="Barry K."/>
            <person name="Shu S."/>
            <person name="Lindquist E."/>
            <person name="Wang M."/>
            <person name="Pitluck S."/>
            <person name="Vogel J.P."/>
            <person name="Garvin D.F."/>
            <person name="Mockler T.C."/>
            <person name="Schmutz J."/>
            <person name="Rokhsar D."/>
            <person name="Bevan M.W."/>
        </authorList>
    </citation>
    <scope>NUCLEOTIDE SEQUENCE</scope>
    <source>
        <strain evidence="2">Bd21</strain>
    </source>
</reference>
<dbReference type="EnsemblPlants" id="PNT67526">
    <property type="protein sequence ID" value="PNT67526"/>
    <property type="gene ID" value="BRADI_3g28540v3"/>
</dbReference>
<reference evidence="3" key="3">
    <citation type="submission" date="2018-08" db="UniProtKB">
        <authorList>
            <consortium name="EnsemblPlants"/>
        </authorList>
    </citation>
    <scope>IDENTIFICATION</scope>
    <source>
        <strain evidence="3">cv. Bd21</strain>
    </source>
</reference>
<reference evidence="2 3" key="1">
    <citation type="journal article" date="2010" name="Nature">
        <title>Genome sequencing and analysis of the model grass Brachypodium distachyon.</title>
        <authorList>
            <consortium name="International Brachypodium Initiative"/>
        </authorList>
    </citation>
    <scope>NUCLEOTIDE SEQUENCE [LARGE SCALE GENOMIC DNA]</scope>
    <source>
        <strain evidence="2">Bd21</strain>
        <strain evidence="3">cv. Bd21</strain>
    </source>
</reference>